<dbReference type="Proteomes" id="UP001207228">
    <property type="component" value="Unassembled WGS sequence"/>
</dbReference>
<sequence>MLLFILACTLPAAAQSDPELTIGAKAGINFYSLSSDDLVEDNDAGVGYELGIYGRIGEGIFVQPELNLVRYKTHLITRNQPRVGERDAVTVTYVRIPVLLGYRTDYDGMFVSRVRVMAGPSISYALSVADNNLNIQRKDIHNMQFALNGGVGFELWKLHLDLLYHHFFTSLLNDGRSEGKGRAFSVTAGLGF</sequence>
<dbReference type="RefSeq" id="WP_266053905.1">
    <property type="nucleotide sequence ID" value="NZ_JAPFQO010000012.1"/>
</dbReference>
<gene>
    <name evidence="3" type="ORF">OO017_17055</name>
</gene>
<feature type="domain" description="Outer membrane protein beta-barrel" evidence="2">
    <location>
        <begin position="2"/>
        <end position="192"/>
    </location>
</feature>
<dbReference type="EMBL" id="JAPFQO010000012">
    <property type="protein sequence ID" value="MCX2741671.1"/>
    <property type="molecule type" value="Genomic_DNA"/>
</dbReference>
<accession>A0ABT3RIL9</accession>
<protein>
    <submittedName>
        <fullName evidence="3">Porin family protein</fullName>
    </submittedName>
</protein>
<keyword evidence="4" id="KW-1185">Reference proteome</keyword>
<reference evidence="3 4" key="1">
    <citation type="submission" date="2022-11" db="EMBL/GenBank/DDBJ databases">
        <title>The characterization of three novel Bacteroidetes species and genomic analysis of their roles in tidal elemental geochemical cycles.</title>
        <authorList>
            <person name="Ma K.-J."/>
        </authorList>
    </citation>
    <scope>NUCLEOTIDE SEQUENCE [LARGE SCALE GENOMIC DNA]</scope>
    <source>
        <strain evidence="3 4">M82</strain>
    </source>
</reference>
<evidence type="ECO:0000313" key="3">
    <source>
        <dbReference type="EMBL" id="MCX2741671.1"/>
    </source>
</evidence>
<evidence type="ECO:0000259" key="2">
    <source>
        <dbReference type="Pfam" id="PF13505"/>
    </source>
</evidence>
<dbReference type="InterPro" id="IPR027385">
    <property type="entry name" value="Beta-barrel_OMP"/>
</dbReference>
<evidence type="ECO:0000256" key="1">
    <source>
        <dbReference type="ARBA" id="ARBA00022729"/>
    </source>
</evidence>
<organism evidence="3 4">
    <name type="scientific">Pontibacter anaerobius</name>
    <dbReference type="NCBI Taxonomy" id="2993940"/>
    <lineage>
        <taxon>Bacteria</taxon>
        <taxon>Pseudomonadati</taxon>
        <taxon>Bacteroidota</taxon>
        <taxon>Cytophagia</taxon>
        <taxon>Cytophagales</taxon>
        <taxon>Hymenobacteraceae</taxon>
        <taxon>Pontibacter</taxon>
    </lineage>
</organism>
<dbReference type="InterPro" id="IPR010917">
    <property type="entry name" value="TonB_rcpt_CS"/>
</dbReference>
<dbReference type="Pfam" id="PF13505">
    <property type="entry name" value="OMP_b-brl"/>
    <property type="match status" value="1"/>
</dbReference>
<name>A0ABT3RIL9_9BACT</name>
<comment type="caution">
    <text evidence="3">The sequence shown here is derived from an EMBL/GenBank/DDBJ whole genome shotgun (WGS) entry which is preliminary data.</text>
</comment>
<keyword evidence="1" id="KW-0732">Signal</keyword>
<dbReference type="PROSITE" id="PS01156">
    <property type="entry name" value="TONB_DEPENDENT_REC_2"/>
    <property type="match status" value="1"/>
</dbReference>
<proteinExistence type="predicted"/>
<evidence type="ECO:0000313" key="4">
    <source>
        <dbReference type="Proteomes" id="UP001207228"/>
    </source>
</evidence>